<organism evidence="1 2">
    <name type="scientific">Bradyrhizobium shewense</name>
    <dbReference type="NCBI Taxonomy" id="1761772"/>
    <lineage>
        <taxon>Bacteria</taxon>
        <taxon>Pseudomonadati</taxon>
        <taxon>Pseudomonadota</taxon>
        <taxon>Alphaproteobacteria</taxon>
        <taxon>Hyphomicrobiales</taxon>
        <taxon>Nitrobacteraceae</taxon>
        <taxon>Bradyrhizobium</taxon>
    </lineage>
</organism>
<dbReference type="RefSeq" id="WP_091966357.1">
    <property type="nucleotide sequence ID" value="NZ_FMAI01000033.1"/>
</dbReference>
<proteinExistence type="predicted"/>
<reference evidence="2" key="1">
    <citation type="submission" date="2016-08" db="EMBL/GenBank/DDBJ databases">
        <authorList>
            <person name="Varghese N."/>
            <person name="Submissions Spin"/>
        </authorList>
    </citation>
    <scope>NUCLEOTIDE SEQUENCE [LARGE SCALE GENOMIC DNA]</scope>
    <source>
        <strain evidence="2">ERR11</strain>
    </source>
</reference>
<accession>A0A1C3XSH1</accession>
<evidence type="ECO:0008006" key="3">
    <source>
        <dbReference type="Google" id="ProtNLM"/>
    </source>
</evidence>
<gene>
    <name evidence="1" type="ORF">GA0061098_10339</name>
</gene>
<name>A0A1C3XSH1_9BRAD</name>
<evidence type="ECO:0000313" key="2">
    <source>
        <dbReference type="Proteomes" id="UP000199184"/>
    </source>
</evidence>
<dbReference type="AlphaFoldDB" id="A0A1C3XSH1"/>
<evidence type="ECO:0000313" key="1">
    <source>
        <dbReference type="EMBL" id="SCB54966.1"/>
    </source>
</evidence>
<dbReference type="EMBL" id="FMAI01000033">
    <property type="protein sequence ID" value="SCB54966.1"/>
    <property type="molecule type" value="Genomic_DNA"/>
</dbReference>
<keyword evidence="2" id="KW-1185">Reference proteome</keyword>
<protein>
    <recommendedName>
        <fullName evidence="3">Transposase</fullName>
    </recommendedName>
</protein>
<sequence>MGIKRMHPPRYWQMRAEKFRTKADNCEYPETRKSLRNVAKTYEELARRAAQIRTVQDAVEQPLTASSYFRR</sequence>
<dbReference type="Proteomes" id="UP000199184">
    <property type="component" value="Unassembled WGS sequence"/>
</dbReference>